<gene>
    <name evidence="1" type="ORF">JHL16_24835</name>
</gene>
<dbReference type="Proteomes" id="UP000616151">
    <property type="component" value="Unassembled WGS sequence"/>
</dbReference>
<protein>
    <submittedName>
        <fullName evidence="1">ABC transporter ATP-binding protein</fullName>
    </submittedName>
</protein>
<keyword evidence="2" id="KW-1185">Reference proteome</keyword>
<proteinExistence type="predicted"/>
<dbReference type="EMBL" id="JAENHL010000008">
    <property type="protein sequence ID" value="MBK1869610.1"/>
    <property type="molecule type" value="Genomic_DNA"/>
</dbReference>
<reference evidence="1" key="1">
    <citation type="submission" date="2021-01" db="EMBL/GenBank/DDBJ databases">
        <authorList>
            <person name="Sun Q."/>
        </authorList>
    </citation>
    <scope>NUCLEOTIDE SEQUENCE</scope>
    <source>
        <strain evidence="1">YIM B02566</strain>
    </source>
</reference>
<keyword evidence="1" id="KW-0547">Nucleotide-binding</keyword>
<evidence type="ECO:0000313" key="1">
    <source>
        <dbReference type="EMBL" id="MBK1869610.1"/>
    </source>
</evidence>
<comment type="caution">
    <text evidence="1">The sequence shown here is derived from an EMBL/GenBank/DDBJ whole genome shotgun (WGS) entry which is preliminary data.</text>
</comment>
<accession>A0ACC5RAF0</accession>
<name>A0ACC5RAF0_9HYPH</name>
<evidence type="ECO:0000313" key="2">
    <source>
        <dbReference type="Proteomes" id="UP000616151"/>
    </source>
</evidence>
<organism evidence="1 2">
    <name type="scientific">Taklimakanibacter albus</name>
    <dbReference type="NCBI Taxonomy" id="2800327"/>
    <lineage>
        <taxon>Bacteria</taxon>
        <taxon>Pseudomonadati</taxon>
        <taxon>Pseudomonadota</taxon>
        <taxon>Alphaproteobacteria</taxon>
        <taxon>Hyphomicrobiales</taxon>
        <taxon>Aestuariivirgaceae</taxon>
        <taxon>Taklimakanibacter</taxon>
    </lineage>
</organism>
<keyword evidence="1" id="KW-0067">ATP-binding</keyword>
<sequence length="353" mass="38392">MTSLPISIRSLTKAHGALTVLDGVDLDVRSGEFMTLLGPSGSGKTTLLMVIAGFIRPSSGQVLVGDKDMTRVPPHRRDLGMVFQNYALFPHMTVGENVAYPLKRRSYSKAEIADKVNAALKIVQLEALSERYPSQLSGGQKQRIALARAVSFDPRILLMDEPLSALDKKLREHMQIEIRDLHDRLGITTIYVTHDQREALTMSDRIAVINEGRIAQVDAPAALYEKPKNLFVADFIGDSTILPLHREAGRLMLNGAPIHPGCAPEAIGTAPHLVIRPEKLEVLRDGQLPAGQNLIEGALRSALFQGDSVLVQVELADGAVLSLRQPGRHNLPEPGHRIRLGLPIADTVVLAGA</sequence>